<dbReference type="AlphaFoldDB" id="A0A8S1H0R0"/>
<dbReference type="PANTHER" id="PTHR11183">
    <property type="entry name" value="GLYCOGENIN SUBFAMILY MEMBER"/>
    <property type="match status" value="1"/>
</dbReference>
<name>A0A8S1H0R0_9PELO</name>
<dbReference type="OrthoDB" id="2014201at2759"/>
<sequence length="690" mass="78206">MSTVHRVTSSTPASAQPIQFTDYQNRTSANRLGAPTSFNRYKGVGRRRRIKMNNGFLIGLAIIVALANAQKFAFVSLLSSNEYLTTAKVLGHKLKLLNDSVPYVIIVTEDITTKTRSSLQSQGIKLREFPKIDTPYLSTHKARKFQYTKIRPWSMTEYDVIVHLDLDLLPVEDITPLFYCGTFCAVFRHSDMFNSGVYVLKPNNSVFEDMKSKIHTLVSYDGGDQGYLNSYFPDLKYAPMFDETNITHQRYSSSFMRLAAGYNFDIGMYYLNGGKLPVSPKIVHYTMGPVKPWLWWTYPLFDINYLWLETRFEMEEALNLPSQNMELILLELVTLTITIFAKQLVELVLRERLRNENANRNEKTKVSHFIVLFSLFVSWKLVPTAPHPVPCWIFFGSNTILMSLLLASMYSWLRLGVRTTLKRHLVVITVLTSSAVCSWLLVANVSSFGNRSIAAILGEKATNACPPILVQQTVPSRHRKKRQLDPCLVLAKGSINLIKDWQFVQDRQKGYTFEFVSLSTSSSPEEVDGRSGAIIVGGALLIAKRRFHRRGPWLHLSFLPSTMHKPDEECSYCSLTIIALCIAFSSAILTFFVASYMYTGVNEKIEIPSALKSFGSNRLVVPHKKVIIVKLDLQNRCYIMPAYLARKMTSAKFTIVDEPLNPEFLQEIAGDDGVDFCSGTPAYILEKPLL</sequence>
<dbReference type="SUPFAM" id="SSF53448">
    <property type="entry name" value="Nucleotide-diphospho-sugar transferases"/>
    <property type="match status" value="1"/>
</dbReference>
<gene>
    <name evidence="2" type="ORF">CAUJ_LOCUS4623</name>
</gene>
<keyword evidence="1" id="KW-1133">Transmembrane helix</keyword>
<organism evidence="2 3">
    <name type="scientific">Caenorhabditis auriculariae</name>
    <dbReference type="NCBI Taxonomy" id="2777116"/>
    <lineage>
        <taxon>Eukaryota</taxon>
        <taxon>Metazoa</taxon>
        <taxon>Ecdysozoa</taxon>
        <taxon>Nematoda</taxon>
        <taxon>Chromadorea</taxon>
        <taxon>Rhabditida</taxon>
        <taxon>Rhabditina</taxon>
        <taxon>Rhabditomorpha</taxon>
        <taxon>Rhabditoidea</taxon>
        <taxon>Rhabditidae</taxon>
        <taxon>Peloderinae</taxon>
        <taxon>Caenorhabditis</taxon>
    </lineage>
</organism>
<reference evidence="2" key="1">
    <citation type="submission" date="2020-10" db="EMBL/GenBank/DDBJ databases">
        <authorList>
            <person name="Kikuchi T."/>
        </authorList>
    </citation>
    <scope>NUCLEOTIDE SEQUENCE</scope>
    <source>
        <strain evidence="2">NKZ352</strain>
    </source>
</reference>
<dbReference type="CDD" id="cd02537">
    <property type="entry name" value="GT8_Glycogenin"/>
    <property type="match status" value="1"/>
</dbReference>
<evidence type="ECO:0000256" key="1">
    <source>
        <dbReference type="SAM" id="Phobius"/>
    </source>
</evidence>
<comment type="caution">
    <text evidence="2">The sequence shown here is derived from an EMBL/GenBank/DDBJ whole genome shotgun (WGS) entry which is preliminary data.</text>
</comment>
<evidence type="ECO:0000313" key="3">
    <source>
        <dbReference type="Proteomes" id="UP000835052"/>
    </source>
</evidence>
<proteinExistence type="predicted"/>
<keyword evidence="1" id="KW-0812">Transmembrane</keyword>
<feature type="transmembrane region" description="Helical" evidence="1">
    <location>
        <begin position="392"/>
        <end position="413"/>
    </location>
</feature>
<keyword evidence="3" id="KW-1185">Reference proteome</keyword>
<dbReference type="InterPro" id="IPR029044">
    <property type="entry name" value="Nucleotide-diphossugar_trans"/>
</dbReference>
<dbReference type="EMBL" id="CAJGYM010000009">
    <property type="protein sequence ID" value="CAD6188704.1"/>
    <property type="molecule type" value="Genomic_DNA"/>
</dbReference>
<keyword evidence="1" id="KW-0472">Membrane</keyword>
<feature type="transmembrane region" description="Helical" evidence="1">
    <location>
        <begin position="575"/>
        <end position="598"/>
    </location>
</feature>
<accession>A0A8S1H0R0</accession>
<evidence type="ECO:0000313" key="2">
    <source>
        <dbReference type="EMBL" id="CAD6188704.1"/>
    </source>
</evidence>
<feature type="transmembrane region" description="Helical" evidence="1">
    <location>
        <begin position="425"/>
        <end position="442"/>
    </location>
</feature>
<dbReference type="Proteomes" id="UP000835052">
    <property type="component" value="Unassembled WGS sequence"/>
</dbReference>
<dbReference type="Gene3D" id="3.90.550.10">
    <property type="entry name" value="Spore Coat Polysaccharide Biosynthesis Protein SpsA, Chain A"/>
    <property type="match status" value="1"/>
</dbReference>
<feature type="transmembrane region" description="Helical" evidence="1">
    <location>
        <begin position="56"/>
        <end position="78"/>
    </location>
</feature>
<protein>
    <submittedName>
        <fullName evidence="2">Uncharacterized protein</fullName>
    </submittedName>
</protein>
<feature type="transmembrane region" description="Helical" evidence="1">
    <location>
        <begin position="327"/>
        <end position="345"/>
    </location>
</feature>
<dbReference type="InterPro" id="IPR050587">
    <property type="entry name" value="GNT1/Glycosyltrans_8"/>
</dbReference>
<feature type="transmembrane region" description="Helical" evidence="1">
    <location>
        <begin position="366"/>
        <end position="386"/>
    </location>
</feature>